<dbReference type="PROSITE" id="PS50110">
    <property type="entry name" value="RESPONSE_REGULATORY"/>
    <property type="match status" value="1"/>
</dbReference>
<feature type="modified residue" description="4-aspartylphosphate" evidence="2">
    <location>
        <position position="52"/>
    </location>
</feature>
<dbReference type="Pfam" id="PF00072">
    <property type="entry name" value="Response_reg"/>
    <property type="match status" value="1"/>
</dbReference>
<dbReference type="InterPro" id="IPR011006">
    <property type="entry name" value="CheY-like_superfamily"/>
</dbReference>
<organism evidence="4 5">
    <name type="scientific">Mesorhizobium liriopis</name>
    <dbReference type="NCBI Taxonomy" id="2953882"/>
    <lineage>
        <taxon>Bacteria</taxon>
        <taxon>Pseudomonadati</taxon>
        <taxon>Pseudomonadota</taxon>
        <taxon>Alphaproteobacteria</taxon>
        <taxon>Hyphomicrobiales</taxon>
        <taxon>Phyllobacteriaceae</taxon>
        <taxon>Mesorhizobium</taxon>
    </lineage>
</organism>
<protein>
    <submittedName>
        <fullName evidence="4">Response regulator</fullName>
    </submittedName>
</protein>
<keyword evidence="1 2" id="KW-0597">Phosphoprotein</keyword>
<dbReference type="InterPro" id="IPR001789">
    <property type="entry name" value="Sig_transdc_resp-reg_receiver"/>
</dbReference>
<dbReference type="Gene3D" id="3.40.50.2300">
    <property type="match status" value="1"/>
</dbReference>
<evidence type="ECO:0000259" key="3">
    <source>
        <dbReference type="PROSITE" id="PS50110"/>
    </source>
</evidence>
<evidence type="ECO:0000313" key="4">
    <source>
        <dbReference type="EMBL" id="MCO6052332.1"/>
    </source>
</evidence>
<dbReference type="InterPro" id="IPR050595">
    <property type="entry name" value="Bact_response_regulator"/>
</dbReference>
<dbReference type="PANTHER" id="PTHR44591">
    <property type="entry name" value="STRESS RESPONSE REGULATOR PROTEIN 1"/>
    <property type="match status" value="1"/>
</dbReference>
<comment type="caution">
    <text evidence="4">The sequence shown here is derived from an EMBL/GenBank/DDBJ whole genome shotgun (WGS) entry which is preliminary data.</text>
</comment>
<evidence type="ECO:0000256" key="2">
    <source>
        <dbReference type="PROSITE-ProRule" id="PRU00169"/>
    </source>
</evidence>
<dbReference type="SMART" id="SM00448">
    <property type="entry name" value="REC"/>
    <property type="match status" value="1"/>
</dbReference>
<sequence>MRILIVENEALIAEDIKDILEGAGHEVCGIAQSIRESCKLAKSRKPDVAFLDVDLGNGESGLDVSERLASDYGIPSIFLTDRSDFRVRIMALTAQPLGFVSKPYHPEDILDALTQAHI</sequence>
<reference evidence="4 5" key="1">
    <citation type="submission" date="2022-06" db="EMBL/GenBank/DDBJ databases">
        <title>Mesorhizobium sp. strain RP14 Genome sequencing and assembly.</title>
        <authorList>
            <person name="Kim I."/>
        </authorList>
    </citation>
    <scope>NUCLEOTIDE SEQUENCE [LARGE SCALE GENOMIC DNA]</scope>
    <source>
        <strain evidence="5">RP14(2022)</strain>
    </source>
</reference>
<proteinExistence type="predicted"/>
<dbReference type="Proteomes" id="UP001205906">
    <property type="component" value="Unassembled WGS sequence"/>
</dbReference>
<dbReference type="RefSeq" id="WP_252822749.1">
    <property type="nucleotide sequence ID" value="NZ_JAMXQS010000015.1"/>
</dbReference>
<accession>A0ABT1CBY0</accession>
<evidence type="ECO:0000256" key="1">
    <source>
        <dbReference type="ARBA" id="ARBA00022553"/>
    </source>
</evidence>
<keyword evidence="5" id="KW-1185">Reference proteome</keyword>
<gene>
    <name evidence="4" type="ORF">NGM99_21310</name>
</gene>
<dbReference type="EMBL" id="JAMXQS010000015">
    <property type="protein sequence ID" value="MCO6052332.1"/>
    <property type="molecule type" value="Genomic_DNA"/>
</dbReference>
<feature type="domain" description="Response regulatory" evidence="3">
    <location>
        <begin position="2"/>
        <end position="117"/>
    </location>
</feature>
<evidence type="ECO:0000313" key="5">
    <source>
        <dbReference type="Proteomes" id="UP001205906"/>
    </source>
</evidence>
<name>A0ABT1CBY0_9HYPH</name>
<dbReference type="PANTHER" id="PTHR44591:SF24">
    <property type="entry name" value="PROTEIN-GLUTAMATE METHYLESTERASE_PROTEIN-GLUTAMINE GLUTAMINASE 1"/>
    <property type="match status" value="1"/>
</dbReference>
<dbReference type="SUPFAM" id="SSF52172">
    <property type="entry name" value="CheY-like"/>
    <property type="match status" value="1"/>
</dbReference>